<dbReference type="AlphaFoldDB" id="A0AAE1NDC8"/>
<evidence type="ECO:0000256" key="1">
    <source>
        <dbReference type="SAM" id="MobiDB-lite"/>
    </source>
</evidence>
<name>A0AAE1NDC8_9EUCA</name>
<evidence type="ECO:0000313" key="3">
    <source>
        <dbReference type="Proteomes" id="UP001292094"/>
    </source>
</evidence>
<reference evidence="2" key="1">
    <citation type="submission" date="2023-11" db="EMBL/GenBank/DDBJ databases">
        <title>Genome assemblies of two species of porcelain crab, Petrolisthes cinctipes and Petrolisthes manimaculis (Anomura: Porcellanidae).</title>
        <authorList>
            <person name="Angst P."/>
        </authorList>
    </citation>
    <scope>NUCLEOTIDE SEQUENCE</scope>
    <source>
        <strain evidence="2">PB745_02</strain>
        <tissue evidence="2">Gill</tissue>
    </source>
</reference>
<proteinExistence type="predicted"/>
<feature type="compositionally biased region" description="Basic and acidic residues" evidence="1">
    <location>
        <begin position="23"/>
        <end position="46"/>
    </location>
</feature>
<feature type="compositionally biased region" description="Basic and acidic residues" evidence="1">
    <location>
        <begin position="66"/>
        <end position="81"/>
    </location>
</feature>
<evidence type="ECO:0000313" key="2">
    <source>
        <dbReference type="EMBL" id="KAK4287069.1"/>
    </source>
</evidence>
<keyword evidence="3" id="KW-1185">Reference proteome</keyword>
<gene>
    <name evidence="2" type="ORF">Pmani_039851</name>
</gene>
<protein>
    <submittedName>
        <fullName evidence="2">Uncharacterized protein</fullName>
    </submittedName>
</protein>
<comment type="caution">
    <text evidence="2">The sequence shown here is derived from an EMBL/GenBank/DDBJ whole genome shotgun (WGS) entry which is preliminary data.</text>
</comment>
<feature type="region of interest" description="Disordered" evidence="1">
    <location>
        <begin position="23"/>
        <end position="81"/>
    </location>
</feature>
<sequence length="81" mass="9325">MKGKWRTKYEREEGVKWREKSMISEEKSKTCGEKKEMSDERVEERTNSGGKSKRRSEDGAICVARRLGDRSKEGKDLVGGE</sequence>
<dbReference type="EMBL" id="JAWZYT010007117">
    <property type="protein sequence ID" value="KAK4287069.1"/>
    <property type="molecule type" value="Genomic_DNA"/>
</dbReference>
<dbReference type="Proteomes" id="UP001292094">
    <property type="component" value="Unassembled WGS sequence"/>
</dbReference>
<organism evidence="2 3">
    <name type="scientific">Petrolisthes manimaculis</name>
    <dbReference type="NCBI Taxonomy" id="1843537"/>
    <lineage>
        <taxon>Eukaryota</taxon>
        <taxon>Metazoa</taxon>
        <taxon>Ecdysozoa</taxon>
        <taxon>Arthropoda</taxon>
        <taxon>Crustacea</taxon>
        <taxon>Multicrustacea</taxon>
        <taxon>Malacostraca</taxon>
        <taxon>Eumalacostraca</taxon>
        <taxon>Eucarida</taxon>
        <taxon>Decapoda</taxon>
        <taxon>Pleocyemata</taxon>
        <taxon>Anomura</taxon>
        <taxon>Galatheoidea</taxon>
        <taxon>Porcellanidae</taxon>
        <taxon>Petrolisthes</taxon>
    </lineage>
</organism>
<accession>A0AAE1NDC8</accession>